<keyword evidence="2 4" id="KW-0032">Aminotransferase</keyword>
<dbReference type="Gene3D" id="3.90.1150.10">
    <property type="entry name" value="Aspartate Aminotransferase, domain 1"/>
    <property type="match status" value="1"/>
</dbReference>
<dbReference type="PROSITE" id="PS00105">
    <property type="entry name" value="AA_TRANSFER_CLASS_1"/>
    <property type="match status" value="1"/>
</dbReference>
<dbReference type="InterPro" id="IPR015422">
    <property type="entry name" value="PyrdxlP-dep_Trfase_small"/>
</dbReference>
<dbReference type="GO" id="GO:0008483">
    <property type="term" value="F:transaminase activity"/>
    <property type="evidence" value="ECO:0007669"/>
    <property type="project" value="UniProtKB-KW"/>
</dbReference>
<evidence type="ECO:0000256" key="1">
    <source>
        <dbReference type="ARBA" id="ARBA00001933"/>
    </source>
</evidence>
<dbReference type="GO" id="GO:0030170">
    <property type="term" value="F:pyridoxal phosphate binding"/>
    <property type="evidence" value="ECO:0007669"/>
    <property type="project" value="InterPro"/>
</dbReference>
<dbReference type="AlphaFoldDB" id="A0A1I3Q3F6"/>
<dbReference type="PANTHER" id="PTHR42832:SF3">
    <property type="entry name" value="L-GLUTAMINE--4-(METHYLSULFANYL)-2-OXOBUTANOATE AMINOTRANSFERASE"/>
    <property type="match status" value="1"/>
</dbReference>
<dbReference type="InterPro" id="IPR004838">
    <property type="entry name" value="NHTrfase_class1_PyrdxlP-BS"/>
</dbReference>
<evidence type="ECO:0000313" key="7">
    <source>
        <dbReference type="Proteomes" id="UP000183557"/>
    </source>
</evidence>
<evidence type="ECO:0000313" key="6">
    <source>
        <dbReference type="EMBL" id="SFJ27967.1"/>
    </source>
</evidence>
<keyword evidence="7" id="KW-1185">Reference proteome</keyword>
<dbReference type="InterPro" id="IPR015424">
    <property type="entry name" value="PyrdxlP-dep_Trfase"/>
</dbReference>
<dbReference type="RefSeq" id="WP_075034953.1">
    <property type="nucleotide sequence ID" value="NZ_FOSB01000001.1"/>
</dbReference>
<gene>
    <name evidence="6" type="ORF">SAMN04487936_101511</name>
</gene>
<dbReference type="EMBL" id="FOSB01000001">
    <property type="protein sequence ID" value="SFJ27967.1"/>
    <property type="molecule type" value="Genomic_DNA"/>
</dbReference>
<reference evidence="7" key="1">
    <citation type="submission" date="2016-10" db="EMBL/GenBank/DDBJ databases">
        <authorList>
            <person name="Varghese N."/>
            <person name="Submissions S."/>
        </authorList>
    </citation>
    <scope>NUCLEOTIDE SEQUENCE [LARGE SCALE GENOMIC DNA]</scope>
    <source>
        <strain evidence="7">CGMCC 1.3704</strain>
    </source>
</reference>
<dbReference type="InterPro" id="IPR050881">
    <property type="entry name" value="LL-DAP_aminotransferase"/>
</dbReference>
<dbReference type="InterPro" id="IPR015421">
    <property type="entry name" value="PyrdxlP-dep_Trfase_major"/>
</dbReference>
<evidence type="ECO:0000256" key="2">
    <source>
        <dbReference type="ARBA" id="ARBA00022576"/>
    </source>
</evidence>
<sequence>MQTSKQVQSLPAYLFSVFHKKKVALMAQGIDVIDLGIGAPDLPTPPFIIDTLAEEARKPENHKYSPYGGCLEFKSAVVAFYKNHYEVELNIDSEVLALIGSKEGIAHLIRAVLNPGDGVLTPDPGYPVYQSAIHLAHGATVRFPLDEENGYVPKFDHISDRDIDRSKMMLLNYPNNPTGGTVGIETFEEAVRFAKKHKLSLIHDAAYDLVTFKDYQAPSLMQVPGAKQRSVEFGSLSKSFNMSGWRIGYVVGNQELIRALSVVKSNMDTSQFLPIQKAAAKALQSDFSSVRSNNLTYEQRIDMMMDALADMNISATKPRGTFFVWAKVPEGYTSQGFAEKMLDEAGIIITPGTAFGQNGEGYFRISLSVPIERLHEATLRMKKAMKGG</sequence>
<dbReference type="Gene3D" id="3.40.640.10">
    <property type="entry name" value="Type I PLP-dependent aspartate aminotransferase-like (Major domain)"/>
    <property type="match status" value="1"/>
</dbReference>
<dbReference type="Pfam" id="PF00155">
    <property type="entry name" value="Aminotran_1_2"/>
    <property type="match status" value="1"/>
</dbReference>
<accession>A0A1I3Q3F6</accession>
<comment type="similarity">
    <text evidence="4">Belongs to the class-I pyridoxal-phosphate-dependent aminotransferase family.</text>
</comment>
<keyword evidence="3 4" id="KW-0808">Transferase</keyword>
<proteinExistence type="inferred from homology"/>
<evidence type="ECO:0000256" key="3">
    <source>
        <dbReference type="ARBA" id="ARBA00022679"/>
    </source>
</evidence>
<dbReference type="CDD" id="cd00609">
    <property type="entry name" value="AAT_like"/>
    <property type="match status" value="1"/>
</dbReference>
<dbReference type="EC" id="2.6.1.-" evidence="4"/>
<name>A0A1I3Q3F6_HALDA</name>
<dbReference type="SUPFAM" id="SSF53383">
    <property type="entry name" value="PLP-dependent transferases"/>
    <property type="match status" value="1"/>
</dbReference>
<organism evidence="6 7">
    <name type="scientific">Halobacillus dabanensis</name>
    <dbReference type="NCBI Taxonomy" id="240302"/>
    <lineage>
        <taxon>Bacteria</taxon>
        <taxon>Bacillati</taxon>
        <taxon>Bacillota</taxon>
        <taxon>Bacilli</taxon>
        <taxon>Bacillales</taxon>
        <taxon>Bacillaceae</taxon>
        <taxon>Halobacillus</taxon>
    </lineage>
</organism>
<dbReference type="STRING" id="240302.BN982_00030"/>
<dbReference type="Proteomes" id="UP000183557">
    <property type="component" value="Unassembled WGS sequence"/>
</dbReference>
<protein>
    <recommendedName>
        <fullName evidence="4">Aminotransferase</fullName>
        <ecNumber evidence="4">2.6.1.-</ecNumber>
    </recommendedName>
</protein>
<evidence type="ECO:0000256" key="4">
    <source>
        <dbReference type="RuleBase" id="RU000481"/>
    </source>
</evidence>
<feature type="domain" description="Aminotransferase class I/classII large" evidence="5">
    <location>
        <begin position="31"/>
        <end position="377"/>
    </location>
</feature>
<evidence type="ECO:0000259" key="5">
    <source>
        <dbReference type="Pfam" id="PF00155"/>
    </source>
</evidence>
<dbReference type="PANTHER" id="PTHR42832">
    <property type="entry name" value="AMINO ACID AMINOTRANSFERASE"/>
    <property type="match status" value="1"/>
</dbReference>
<comment type="cofactor">
    <cofactor evidence="1 4">
        <name>pyridoxal 5'-phosphate</name>
        <dbReference type="ChEBI" id="CHEBI:597326"/>
    </cofactor>
</comment>
<dbReference type="InterPro" id="IPR004839">
    <property type="entry name" value="Aminotransferase_I/II_large"/>
</dbReference>
<dbReference type="OrthoDB" id="9802328at2"/>